<feature type="domain" description="ArnT-like N-terminal" evidence="11">
    <location>
        <begin position="56"/>
        <end position="213"/>
    </location>
</feature>
<comment type="subcellular location">
    <subcellularLocation>
        <location evidence="10">Cell membrane</location>
    </subcellularLocation>
    <subcellularLocation>
        <location evidence="1">Endomembrane system</location>
        <topology evidence="1">Multi-pass membrane protein</topology>
    </subcellularLocation>
</comment>
<evidence type="ECO:0000256" key="2">
    <source>
        <dbReference type="ARBA" id="ARBA00004922"/>
    </source>
</evidence>
<keyword evidence="8 10" id="KW-0472">Membrane</keyword>
<dbReference type="GO" id="GO:0005886">
    <property type="term" value="C:plasma membrane"/>
    <property type="evidence" value="ECO:0007669"/>
    <property type="project" value="UniProtKB-SubCell"/>
</dbReference>
<dbReference type="Pfam" id="PF16192">
    <property type="entry name" value="PMT_4TMC"/>
    <property type="match status" value="1"/>
</dbReference>
<comment type="caution">
    <text evidence="13">The sequence shown here is derived from an EMBL/GenBank/DDBJ whole genome shotgun (WGS) entry which is preliminary data.</text>
</comment>
<feature type="transmembrane region" description="Helical" evidence="10">
    <location>
        <begin position="541"/>
        <end position="562"/>
    </location>
</feature>
<organism evidence="13 14">
    <name type="scientific">Zhihengliuella halotolerans</name>
    <dbReference type="NCBI Taxonomy" id="370736"/>
    <lineage>
        <taxon>Bacteria</taxon>
        <taxon>Bacillati</taxon>
        <taxon>Actinomycetota</taxon>
        <taxon>Actinomycetes</taxon>
        <taxon>Micrococcales</taxon>
        <taxon>Micrococcaceae</taxon>
        <taxon>Zhihengliuella</taxon>
    </lineage>
</organism>
<keyword evidence="10" id="KW-1003">Cell membrane</keyword>
<comment type="similarity">
    <text evidence="3 10">Belongs to the glycosyltransferase 39 family.</text>
</comment>
<dbReference type="Proteomes" id="UP000292685">
    <property type="component" value="Unassembled WGS sequence"/>
</dbReference>
<comment type="pathway">
    <text evidence="2 10">Protein modification; protein glycosylation.</text>
</comment>
<keyword evidence="5 10" id="KW-0808">Transferase</keyword>
<dbReference type="InterPro" id="IPR032421">
    <property type="entry name" value="PMT_4TMC"/>
</dbReference>
<evidence type="ECO:0000256" key="3">
    <source>
        <dbReference type="ARBA" id="ARBA00007222"/>
    </source>
</evidence>
<evidence type="ECO:0000256" key="10">
    <source>
        <dbReference type="RuleBase" id="RU367007"/>
    </source>
</evidence>
<dbReference type="EC" id="2.4.1.-" evidence="10"/>
<protein>
    <recommendedName>
        <fullName evidence="9 10">Polyprenol-phosphate-mannose--protein mannosyltransferase</fullName>
        <ecNumber evidence="10">2.4.1.-</ecNumber>
    </recommendedName>
</protein>
<evidence type="ECO:0000259" key="12">
    <source>
        <dbReference type="Pfam" id="PF16192"/>
    </source>
</evidence>
<dbReference type="RefSeq" id="WP_242607544.1">
    <property type="nucleotide sequence ID" value="NZ_SHLA01000001.1"/>
</dbReference>
<dbReference type="InterPro" id="IPR003342">
    <property type="entry name" value="ArnT-like_N"/>
</dbReference>
<accession>A0A4Q8AD21</accession>
<dbReference type="EMBL" id="SHLA01000001">
    <property type="protein sequence ID" value="RZU62078.1"/>
    <property type="molecule type" value="Genomic_DNA"/>
</dbReference>
<gene>
    <name evidence="13" type="ORF">EV380_1666</name>
</gene>
<sequence>MTRWIQSPEAATSRTPLRERLLGRTAPPWSAVPSAAPLARVSAFATRHAFWLVPALITALAAWLRLVNLSAPHDLIFDETYYVKDAFTLLQSGYERQWPDEGADEAFLAGNPQPLEERSYVVHPPLGKWLIGLGMLAFGADNGLGWRFAPAVAGTLSVLLVYLVGRKLLGSILLGGIAALLTAVDGHHLVMSRTALLDVFTMLFCLAAFYVLLLDRDDGRRRLAAKVAAAAAAADHGRRAGQLLYGPWNAWRPWRILAGVLLGAAVGTKWSALAFVAVFGLMTVLWDVGARRAAGIRHWGVSGLLRDGIPAFFTMIPAAAVTYLTTWTGWLRTAGGYHRQWAEKNPEQAWPLVPDALRSLAEYHRSAYGFHRGLGSDHSWESGPETWLFAGRPVLYHYDSPTAAEGCAFETCSRVVTDLPNPLIWWSAALALLVVAFYWAGARDWRAGAILAGVAAGFVPWWFYPERTMFFFYTISFHPFMMLALAYALGLALGPARAAGPPLLPGTPTGPPLGRLPAVAEASPHDDAATAEAAERRRAGIAVVGVFMALAIALSAFFWPVWTGQTISYEAWHLRVWLPSWG</sequence>
<dbReference type="AlphaFoldDB" id="A0A4Q8AD21"/>
<dbReference type="PANTHER" id="PTHR10050">
    <property type="entry name" value="DOLICHYL-PHOSPHATE-MANNOSE--PROTEIN MANNOSYLTRANSFERASE"/>
    <property type="match status" value="1"/>
</dbReference>
<reference evidence="13 14" key="1">
    <citation type="submission" date="2019-02" db="EMBL/GenBank/DDBJ databases">
        <title>Sequencing the genomes of 1000 actinobacteria strains.</title>
        <authorList>
            <person name="Klenk H.-P."/>
        </authorList>
    </citation>
    <scope>NUCLEOTIDE SEQUENCE [LARGE SCALE GENOMIC DNA]</scope>
    <source>
        <strain evidence="13 14">DSM 17364</strain>
    </source>
</reference>
<dbReference type="UniPathway" id="UPA00378"/>
<evidence type="ECO:0000256" key="5">
    <source>
        <dbReference type="ARBA" id="ARBA00022679"/>
    </source>
</evidence>
<evidence type="ECO:0000259" key="11">
    <source>
        <dbReference type="Pfam" id="PF02366"/>
    </source>
</evidence>
<feature type="transmembrane region" description="Helical" evidence="10">
    <location>
        <begin position="196"/>
        <end position="213"/>
    </location>
</feature>
<feature type="transmembrane region" description="Helical" evidence="10">
    <location>
        <begin position="309"/>
        <end position="330"/>
    </location>
</feature>
<dbReference type="GO" id="GO:0012505">
    <property type="term" value="C:endomembrane system"/>
    <property type="evidence" value="ECO:0007669"/>
    <property type="project" value="UniProtKB-SubCell"/>
</dbReference>
<evidence type="ECO:0000256" key="8">
    <source>
        <dbReference type="ARBA" id="ARBA00023136"/>
    </source>
</evidence>
<feature type="transmembrane region" description="Helical" evidence="10">
    <location>
        <begin position="48"/>
        <end position="67"/>
    </location>
</feature>
<dbReference type="GO" id="GO:0004169">
    <property type="term" value="F:dolichyl-phosphate-mannose-protein mannosyltransferase activity"/>
    <property type="evidence" value="ECO:0007669"/>
    <property type="project" value="UniProtKB-UniRule"/>
</dbReference>
<feature type="domain" description="Protein O-mannosyl-transferase C-terminal four TM" evidence="12">
    <location>
        <begin position="358"/>
        <end position="581"/>
    </location>
</feature>
<keyword evidence="14" id="KW-1185">Reference proteome</keyword>
<keyword evidence="4 10" id="KW-0328">Glycosyltransferase</keyword>
<feature type="transmembrane region" description="Helical" evidence="10">
    <location>
        <begin position="447"/>
        <end position="464"/>
    </location>
</feature>
<evidence type="ECO:0000256" key="6">
    <source>
        <dbReference type="ARBA" id="ARBA00022692"/>
    </source>
</evidence>
<evidence type="ECO:0000313" key="13">
    <source>
        <dbReference type="EMBL" id="RZU62078.1"/>
    </source>
</evidence>
<evidence type="ECO:0000256" key="4">
    <source>
        <dbReference type="ARBA" id="ARBA00022676"/>
    </source>
</evidence>
<feature type="transmembrane region" description="Helical" evidence="10">
    <location>
        <begin position="144"/>
        <end position="162"/>
    </location>
</feature>
<feature type="transmembrane region" description="Helical" evidence="10">
    <location>
        <begin position="470"/>
        <end position="493"/>
    </location>
</feature>
<evidence type="ECO:0000256" key="1">
    <source>
        <dbReference type="ARBA" id="ARBA00004127"/>
    </source>
</evidence>
<evidence type="ECO:0000313" key="14">
    <source>
        <dbReference type="Proteomes" id="UP000292685"/>
    </source>
</evidence>
<dbReference type="Pfam" id="PF02366">
    <property type="entry name" value="PMT"/>
    <property type="match status" value="1"/>
</dbReference>
<name>A0A4Q8AD21_9MICC</name>
<feature type="transmembrane region" description="Helical" evidence="10">
    <location>
        <begin position="168"/>
        <end position="184"/>
    </location>
</feature>
<evidence type="ECO:0000256" key="7">
    <source>
        <dbReference type="ARBA" id="ARBA00022989"/>
    </source>
</evidence>
<dbReference type="InterPro" id="IPR027005">
    <property type="entry name" value="PMT-like"/>
</dbReference>
<keyword evidence="6 10" id="KW-0812">Transmembrane</keyword>
<keyword evidence="7 10" id="KW-1133">Transmembrane helix</keyword>
<feature type="transmembrane region" description="Helical" evidence="10">
    <location>
        <begin position="423"/>
        <end position="440"/>
    </location>
</feature>
<comment type="function">
    <text evidence="10">Protein O-mannosyltransferase that catalyzes the transfer of a single mannose residue from a polyprenol phospho-mannosyl lipidic donor to the hydroxyl group of selected serine and threonine residues in acceptor proteins.</text>
</comment>
<proteinExistence type="inferred from homology"/>
<evidence type="ECO:0000256" key="9">
    <source>
        <dbReference type="ARBA" id="ARBA00093617"/>
    </source>
</evidence>
<dbReference type="PANTHER" id="PTHR10050:SF46">
    <property type="entry name" value="PROTEIN O-MANNOSYL-TRANSFERASE 2"/>
    <property type="match status" value="1"/>
</dbReference>